<comment type="subunit">
    <text evidence="3">Heterohexamer of two PFD-alpha type and four PFD-beta type subunits.</text>
</comment>
<comment type="function">
    <text evidence="3">Binds specifically to cytosolic chaperonin (c-CPN) and transfers target proteins to it. Binds to nascent polypeptide chain and promotes folding in an environment in which there are many competing pathways for nonnative proteins.</text>
</comment>
<dbReference type="PANTHER" id="PTHR21100:SF9">
    <property type="entry name" value="PREFOLDIN SUBUNIT 4"/>
    <property type="match status" value="1"/>
</dbReference>
<dbReference type="GO" id="GO:0005737">
    <property type="term" value="C:cytoplasm"/>
    <property type="evidence" value="ECO:0007669"/>
    <property type="project" value="TreeGrafter"/>
</dbReference>
<feature type="coiled-coil region" evidence="4">
    <location>
        <begin position="34"/>
        <end position="118"/>
    </location>
</feature>
<dbReference type="OrthoDB" id="10250441at2759"/>
<dbReference type="Proteomes" id="UP000241890">
    <property type="component" value="Unassembled WGS sequence"/>
</dbReference>
<dbReference type="GO" id="GO:0006457">
    <property type="term" value="P:protein folding"/>
    <property type="evidence" value="ECO:0007669"/>
    <property type="project" value="UniProtKB-UniRule"/>
</dbReference>
<dbReference type="EMBL" id="BEYU01000012">
    <property type="protein sequence ID" value="GBG25191.1"/>
    <property type="molecule type" value="Genomic_DNA"/>
</dbReference>
<keyword evidence="6" id="KW-1185">Reference proteome</keyword>
<organism evidence="5 6">
    <name type="scientific">Hondaea fermentalgiana</name>
    <dbReference type="NCBI Taxonomy" id="2315210"/>
    <lineage>
        <taxon>Eukaryota</taxon>
        <taxon>Sar</taxon>
        <taxon>Stramenopiles</taxon>
        <taxon>Bigyra</taxon>
        <taxon>Labyrinthulomycetes</taxon>
        <taxon>Thraustochytrida</taxon>
        <taxon>Thraustochytriidae</taxon>
        <taxon>Hondaea</taxon>
    </lineage>
</organism>
<accession>A0A2R5GAS6</accession>
<dbReference type="SUPFAM" id="SSF46579">
    <property type="entry name" value="Prefoldin"/>
    <property type="match status" value="1"/>
</dbReference>
<reference evidence="5 6" key="1">
    <citation type="submission" date="2017-12" db="EMBL/GenBank/DDBJ databases">
        <title>Sequencing, de novo assembly and annotation of complete genome of a new Thraustochytrid species, strain FCC1311.</title>
        <authorList>
            <person name="Sedici K."/>
            <person name="Godart F."/>
            <person name="Aiese Cigliano R."/>
            <person name="Sanseverino W."/>
            <person name="Barakat M."/>
            <person name="Ortet P."/>
            <person name="Marechal E."/>
            <person name="Cagnac O."/>
            <person name="Amato A."/>
        </authorList>
    </citation>
    <scope>NUCLEOTIDE SEQUENCE [LARGE SCALE GENOMIC DNA]</scope>
</reference>
<dbReference type="FunCoup" id="A0A2R5GAS6">
    <property type="interactions" value="289"/>
</dbReference>
<comment type="similarity">
    <text evidence="1 3">Belongs to the prefoldin subunit beta family.</text>
</comment>
<evidence type="ECO:0000313" key="6">
    <source>
        <dbReference type="Proteomes" id="UP000241890"/>
    </source>
</evidence>
<dbReference type="InterPro" id="IPR009053">
    <property type="entry name" value="Prefoldin"/>
</dbReference>
<dbReference type="PIRSF" id="PIRSF016477">
    <property type="entry name" value="Prefoldin_subunit_4"/>
    <property type="match status" value="1"/>
</dbReference>
<evidence type="ECO:0000256" key="2">
    <source>
        <dbReference type="ARBA" id="ARBA00023186"/>
    </source>
</evidence>
<dbReference type="GO" id="GO:0016272">
    <property type="term" value="C:prefoldin complex"/>
    <property type="evidence" value="ECO:0007669"/>
    <property type="project" value="UniProtKB-UniRule"/>
</dbReference>
<name>A0A2R5GAS6_9STRA</name>
<proteinExistence type="inferred from homology"/>
<evidence type="ECO:0000256" key="3">
    <source>
        <dbReference type="PIRNR" id="PIRNR016477"/>
    </source>
</evidence>
<evidence type="ECO:0000256" key="1">
    <source>
        <dbReference type="ARBA" id="ARBA00008045"/>
    </source>
</evidence>
<dbReference type="InterPro" id="IPR002777">
    <property type="entry name" value="PFD_beta-like"/>
</dbReference>
<sequence length="131" mass="15038">MSAQGRFAETSEEVEVRKEDQDRINEFGVIHQKLADLAAERKAIEEVLMNIEDAEQEVMLAEDNDSFLVQLGSTYVRVGEDEFNEFIEKKRSELDEKMSNIRSEVDTLDKEKADLKATLYARFGSTINLED</sequence>
<dbReference type="AlphaFoldDB" id="A0A2R5GAS6"/>
<gene>
    <name evidence="5" type="ORF">FCC1311_014082</name>
</gene>
<keyword evidence="2 3" id="KW-0143">Chaperone</keyword>
<evidence type="ECO:0000256" key="4">
    <source>
        <dbReference type="SAM" id="Coils"/>
    </source>
</evidence>
<protein>
    <recommendedName>
        <fullName evidence="3">Prefoldin subunit 4</fullName>
    </recommendedName>
</protein>
<dbReference type="InterPro" id="IPR016661">
    <property type="entry name" value="PFDN4"/>
</dbReference>
<dbReference type="Pfam" id="PF01920">
    <property type="entry name" value="Prefoldin_2"/>
    <property type="match status" value="1"/>
</dbReference>
<comment type="caution">
    <text evidence="5">The sequence shown here is derived from an EMBL/GenBank/DDBJ whole genome shotgun (WGS) entry which is preliminary data.</text>
</comment>
<dbReference type="GO" id="GO:0051082">
    <property type="term" value="F:unfolded protein binding"/>
    <property type="evidence" value="ECO:0007669"/>
    <property type="project" value="InterPro"/>
</dbReference>
<dbReference type="InParanoid" id="A0A2R5GAS6"/>
<evidence type="ECO:0000313" key="5">
    <source>
        <dbReference type="EMBL" id="GBG25191.1"/>
    </source>
</evidence>
<dbReference type="Gene3D" id="1.10.287.370">
    <property type="match status" value="1"/>
</dbReference>
<dbReference type="PANTHER" id="PTHR21100">
    <property type="entry name" value="PREFOLDIN SUBUNIT 4"/>
    <property type="match status" value="1"/>
</dbReference>
<keyword evidence="4" id="KW-0175">Coiled coil</keyword>